<dbReference type="InterPro" id="IPR011008">
    <property type="entry name" value="Dimeric_a/b-barrel"/>
</dbReference>
<feature type="domain" description="ABM" evidence="1">
    <location>
        <begin position="1"/>
        <end position="77"/>
    </location>
</feature>
<dbReference type="HOGENOM" id="CLU_141544_2_1_14"/>
<dbReference type="SUPFAM" id="SSF54909">
    <property type="entry name" value="Dimeric alpha+beta barrel"/>
    <property type="match status" value="1"/>
</dbReference>
<evidence type="ECO:0000259" key="1">
    <source>
        <dbReference type="Pfam" id="PF03992"/>
    </source>
</evidence>
<dbReference type="AlphaFoldDB" id="U4KPB2"/>
<organism evidence="2 3">
    <name type="scientific">Acholeplasma brassicae</name>
    <dbReference type="NCBI Taxonomy" id="61635"/>
    <lineage>
        <taxon>Bacteria</taxon>
        <taxon>Bacillati</taxon>
        <taxon>Mycoplasmatota</taxon>
        <taxon>Mollicutes</taxon>
        <taxon>Acholeplasmatales</taxon>
        <taxon>Acholeplasmataceae</taxon>
        <taxon>Acholeplasma</taxon>
    </lineage>
</organism>
<dbReference type="RefSeq" id="WP_030005026.1">
    <property type="nucleotide sequence ID" value="NC_022549.1"/>
</dbReference>
<dbReference type="OrthoDB" id="384737at2"/>
<gene>
    <name evidence="2" type="ORF">BN85311450</name>
</gene>
<protein>
    <recommendedName>
        <fullName evidence="1">ABM domain-containing protein</fullName>
    </recommendedName>
</protein>
<dbReference type="EMBL" id="FO681348">
    <property type="protein sequence ID" value="CCV66166.1"/>
    <property type="molecule type" value="Genomic_DNA"/>
</dbReference>
<dbReference type="InterPro" id="IPR007138">
    <property type="entry name" value="ABM_dom"/>
</dbReference>
<dbReference type="PANTHER" id="PTHR34474:SF4">
    <property type="entry name" value="HEME OXYGENASE (STAPHYLOBILIN-PRODUCING) 1"/>
    <property type="match status" value="1"/>
</dbReference>
<dbReference type="InterPro" id="IPR050404">
    <property type="entry name" value="Heme-degrading_MO"/>
</dbReference>
<sequence length="107" mass="12807">MYVTTRVLKMEKGHKDSFITRFNQPFVLQSFDGFVKREVLIDERNKSYDLYRISVYFESRQAYINWEGSETHKAMHQNPNGHKKEMPGLIEASRETFHELVTLYKNE</sequence>
<dbReference type="Gene3D" id="3.30.70.100">
    <property type="match status" value="1"/>
</dbReference>
<accession>U4KPB2</accession>
<dbReference type="Proteomes" id="UP000032737">
    <property type="component" value="Chromosome"/>
</dbReference>
<evidence type="ECO:0000313" key="3">
    <source>
        <dbReference type="Proteomes" id="UP000032737"/>
    </source>
</evidence>
<dbReference type="PANTHER" id="PTHR34474">
    <property type="entry name" value="SIGNAL TRANSDUCTION PROTEIN TRAP"/>
    <property type="match status" value="1"/>
</dbReference>
<dbReference type="Pfam" id="PF03992">
    <property type="entry name" value="ABM"/>
    <property type="match status" value="1"/>
</dbReference>
<proteinExistence type="predicted"/>
<evidence type="ECO:0000313" key="2">
    <source>
        <dbReference type="EMBL" id="CCV66166.1"/>
    </source>
</evidence>
<reference evidence="2 3" key="1">
    <citation type="journal article" date="2013" name="J. Mol. Microbiol. Biotechnol.">
        <title>Analysis of the Complete Genomes of Acholeplasma brassicae , A. palmae and A. laidlawii and Their Comparison to the Obligate Parasites from ' Candidatus Phytoplasma'.</title>
        <authorList>
            <person name="Kube M."/>
            <person name="Siewert C."/>
            <person name="Migdoll A.M."/>
            <person name="Duduk B."/>
            <person name="Holz S."/>
            <person name="Rabus R."/>
            <person name="Seemuller E."/>
            <person name="Mitrovic J."/>
            <person name="Muller I."/>
            <person name="Buttner C."/>
            <person name="Reinhardt R."/>
        </authorList>
    </citation>
    <scope>NUCLEOTIDE SEQUENCE [LARGE SCALE GENOMIC DNA]</scope>
    <source>
        <strain evidence="3">0502</strain>
    </source>
</reference>
<name>U4KPB2_9MOLU</name>
<dbReference type="KEGG" id="abra:BN85311450"/>
<keyword evidence="3" id="KW-1185">Reference proteome</keyword>